<feature type="region of interest" description="Disordered" evidence="1">
    <location>
        <begin position="1"/>
        <end position="20"/>
    </location>
</feature>
<evidence type="ECO:0000256" key="1">
    <source>
        <dbReference type="SAM" id="MobiDB-lite"/>
    </source>
</evidence>
<dbReference type="Pfam" id="PF07336">
    <property type="entry name" value="ABATE"/>
    <property type="match status" value="1"/>
</dbReference>
<dbReference type="Gene3D" id="1.10.3300.10">
    <property type="entry name" value="Jann2411-like domain"/>
    <property type="match status" value="1"/>
</dbReference>
<protein>
    <submittedName>
        <fullName evidence="3">ABATE domain-containing protein</fullName>
    </submittedName>
</protein>
<accession>A0ABY7Q5R7</accession>
<evidence type="ECO:0000259" key="2">
    <source>
        <dbReference type="Pfam" id="PF11706"/>
    </source>
</evidence>
<dbReference type="PANTHER" id="PTHR35525">
    <property type="entry name" value="BLL6575 PROTEIN"/>
    <property type="match status" value="1"/>
</dbReference>
<sequence>MTDRDGATDPAPGLVLSTPGGTSFPFDPGALCLELLTTGGPGDLAVFEALHRPSDLADWLPHSRLRLPAGAVRISADQLAAARTLRDALWRLTAARAHGTTGTPEDHAALNRAAAHPSLVPQIAPDGTAAAPLPADGAQLVSTLARDAIALLTGPYADRIRECGGHNCRLLFVDASRPGRRRWCSMERCGNRNKVRALRARRESEEPAAGTVSAAGPVSAAGHRTFTS</sequence>
<dbReference type="InterPro" id="IPR021005">
    <property type="entry name" value="Znf_CGNR"/>
</dbReference>
<name>A0ABY7Q5R7_9ACTN</name>
<proteinExistence type="predicted"/>
<dbReference type="Proteomes" id="UP001212821">
    <property type="component" value="Chromosome"/>
</dbReference>
<dbReference type="EMBL" id="CP115450">
    <property type="protein sequence ID" value="WBP88045.1"/>
    <property type="molecule type" value="Genomic_DNA"/>
</dbReference>
<dbReference type="InterPro" id="IPR023286">
    <property type="entry name" value="ABATE_dom_sf"/>
</dbReference>
<evidence type="ECO:0000313" key="4">
    <source>
        <dbReference type="Proteomes" id="UP001212821"/>
    </source>
</evidence>
<organism evidence="3 4">
    <name type="scientific">Kitasatospora cathayae</name>
    <dbReference type="NCBI Taxonomy" id="3004092"/>
    <lineage>
        <taxon>Bacteria</taxon>
        <taxon>Bacillati</taxon>
        <taxon>Actinomycetota</taxon>
        <taxon>Actinomycetes</taxon>
        <taxon>Kitasatosporales</taxon>
        <taxon>Streptomycetaceae</taxon>
        <taxon>Kitasatospora</taxon>
    </lineage>
</organism>
<dbReference type="Pfam" id="PF11706">
    <property type="entry name" value="zf-CGNR"/>
    <property type="match status" value="1"/>
</dbReference>
<feature type="region of interest" description="Disordered" evidence="1">
    <location>
        <begin position="200"/>
        <end position="228"/>
    </location>
</feature>
<dbReference type="SUPFAM" id="SSF160904">
    <property type="entry name" value="Jann2411-like"/>
    <property type="match status" value="1"/>
</dbReference>
<feature type="domain" description="Zinc finger CGNR" evidence="2">
    <location>
        <begin position="159"/>
        <end position="202"/>
    </location>
</feature>
<gene>
    <name evidence="3" type="ORF">O1G21_20895</name>
</gene>
<dbReference type="InterPro" id="IPR010852">
    <property type="entry name" value="ABATE"/>
</dbReference>
<evidence type="ECO:0000313" key="3">
    <source>
        <dbReference type="EMBL" id="WBP88045.1"/>
    </source>
</evidence>
<dbReference type="RefSeq" id="WP_270146001.1">
    <property type="nucleotide sequence ID" value="NZ_CP115450.1"/>
</dbReference>
<keyword evidence="4" id="KW-1185">Reference proteome</keyword>
<reference evidence="4" key="1">
    <citation type="submission" date="2022-12" db="EMBL/GenBank/DDBJ databases">
        <authorList>
            <person name="Mo P."/>
        </authorList>
    </citation>
    <scope>NUCLEOTIDE SEQUENCE [LARGE SCALE GENOMIC DNA]</scope>
    <source>
        <strain evidence="4">HUAS 3-15</strain>
    </source>
</reference>
<dbReference type="PANTHER" id="PTHR35525:SF3">
    <property type="entry name" value="BLL6575 PROTEIN"/>
    <property type="match status" value="1"/>
</dbReference>